<comment type="similarity">
    <text evidence="1">Belongs to the intimin/invasin family.</text>
</comment>
<dbReference type="EMBL" id="LKCM01000123">
    <property type="protein sequence ID" value="KPQ43850.1"/>
    <property type="molecule type" value="Genomic_DNA"/>
</dbReference>
<dbReference type="SUPFAM" id="SSF49373">
    <property type="entry name" value="Invasin/intimin cell-adhesion fragments"/>
    <property type="match status" value="1"/>
</dbReference>
<sequence>MLFITVGANGKIRIPLDDFIELREGLLEEDRWTINDIGGLQNGAVLSEKGNYELTFELVYDPIWKEKYTLVHMTDNLNAYINPYDPAVLPNNLRVSLNPDSIPADGVTSAEILVKLKDKKGRDAQGDGIKINLSASLGNLSESNLTTVKGKASATISSDLFGTSLITATSPGLNPGSSHLTITQKPNNPGIQPVDI</sequence>
<comment type="caution">
    <text evidence="4">The sequence shown here is derived from an EMBL/GenBank/DDBJ whole genome shotgun (WGS) entry which is preliminary data.</text>
</comment>
<dbReference type="Pfam" id="PF02369">
    <property type="entry name" value="Big_1"/>
    <property type="match status" value="1"/>
</dbReference>
<proteinExistence type="inferred from homology"/>
<evidence type="ECO:0000256" key="2">
    <source>
        <dbReference type="SAM" id="MobiDB-lite"/>
    </source>
</evidence>
<reference evidence="4 5" key="1">
    <citation type="submission" date="2015-09" db="EMBL/GenBank/DDBJ databases">
        <title>A metagenomics-based metabolic model of nitrate-dependent anaerobic oxidation of methane by Methanoperedens-like archaea.</title>
        <authorList>
            <person name="Arshad A."/>
            <person name="Speth D.R."/>
            <person name="De Graaf R.M."/>
            <person name="Op Den Camp H.J."/>
            <person name="Jetten M.S."/>
            <person name="Welte C.U."/>
        </authorList>
    </citation>
    <scope>NUCLEOTIDE SEQUENCE [LARGE SCALE GENOMIC DNA]</scope>
</reference>
<evidence type="ECO:0000256" key="1">
    <source>
        <dbReference type="ARBA" id="ARBA00010116"/>
    </source>
</evidence>
<dbReference type="AlphaFoldDB" id="A0A0N8KR37"/>
<evidence type="ECO:0000313" key="4">
    <source>
        <dbReference type="EMBL" id="KPQ43850.1"/>
    </source>
</evidence>
<accession>A0A0N8KR37</accession>
<evidence type="ECO:0000259" key="3">
    <source>
        <dbReference type="Pfam" id="PF02369"/>
    </source>
</evidence>
<feature type="region of interest" description="Disordered" evidence="2">
    <location>
        <begin position="172"/>
        <end position="196"/>
    </location>
</feature>
<dbReference type="InterPro" id="IPR008964">
    <property type="entry name" value="Invasin/intimin_cell_adhesion"/>
</dbReference>
<name>A0A0N8KR37_9EURY</name>
<dbReference type="Gene3D" id="2.60.40.10">
    <property type="entry name" value="Immunoglobulins"/>
    <property type="match status" value="1"/>
</dbReference>
<feature type="compositionally biased region" description="Polar residues" evidence="2">
    <location>
        <begin position="172"/>
        <end position="190"/>
    </location>
</feature>
<dbReference type="InterPro" id="IPR003344">
    <property type="entry name" value="Big_1_dom"/>
</dbReference>
<dbReference type="Proteomes" id="UP000050360">
    <property type="component" value="Unassembled WGS sequence"/>
</dbReference>
<protein>
    <submittedName>
        <fullName evidence="4">Bacterial Ig-like domain (Group 1)</fullName>
    </submittedName>
</protein>
<gene>
    <name evidence="4" type="ORF">MPEBLZ_01567</name>
</gene>
<feature type="domain" description="Big-1" evidence="3">
    <location>
        <begin position="93"/>
        <end position="173"/>
    </location>
</feature>
<evidence type="ECO:0000313" key="5">
    <source>
        <dbReference type="Proteomes" id="UP000050360"/>
    </source>
</evidence>
<dbReference type="InterPro" id="IPR013783">
    <property type="entry name" value="Ig-like_fold"/>
</dbReference>
<organism evidence="4 5">
    <name type="scientific">Candidatus Methanoperedens nitratireducens</name>
    <dbReference type="NCBI Taxonomy" id="1392998"/>
    <lineage>
        <taxon>Archaea</taxon>
        <taxon>Methanobacteriati</taxon>
        <taxon>Methanobacteriota</taxon>
        <taxon>Stenosarchaea group</taxon>
        <taxon>Methanomicrobia</taxon>
        <taxon>Methanosarcinales</taxon>
        <taxon>ANME-2 cluster</taxon>
        <taxon>Candidatus Methanoperedentaceae</taxon>
        <taxon>Candidatus Methanoperedens</taxon>
    </lineage>
</organism>